<dbReference type="AlphaFoldDB" id="A0A2H3G5M8"/>
<accession>A0A2H3G5M8</accession>
<proteinExistence type="predicted"/>
<feature type="region of interest" description="Disordered" evidence="1">
    <location>
        <begin position="1"/>
        <end position="51"/>
    </location>
</feature>
<comment type="caution">
    <text evidence="2">The sequence shown here is derived from an EMBL/GenBank/DDBJ whole genome shotgun (WGS) entry which is preliminary data.</text>
</comment>
<dbReference type="EMBL" id="CAJPIJ010000066">
    <property type="protein sequence ID" value="CAG1965230.1"/>
    <property type="molecule type" value="Genomic_DNA"/>
</dbReference>
<name>A0A2H3G5M8_GIBZA</name>
<sequence>MPSTSSHSSRSSRLSYSSRSSHSSSHNKQLVKAVSSSSSKHQSKSPREPGIKSVAQQAELDIYQSQNNDLWKDVKHTQGNKSTLILAVVAPDQRKPMKRLIEDKAKHKKIQSSVVVTTQDQLQQQLRCVIDSGVKKTYKSLHLIVSSTVSQLTYHIENFVDQVFVKSCGSAGRQDALYISASSTYCGWQTYAWSHRPQEARFQKQLTHHEGCLFDMRDVSPQELSYLSQPREQPNLSDDARRDVMAQMESLKDDVVTDNSEESVQSPNDHVNSWFQQWKMLLATVIEAGANASGAGIISGMWMGSEGLIIKGPFGLYIAAGYACYDIEGSTGVACGLSVGTSMVAYDQLFLISWDRIWELFTNLLQKLWGWAKESFTWIKNKITELARWLGSFFV</sequence>
<evidence type="ECO:0000256" key="1">
    <source>
        <dbReference type="SAM" id="MobiDB-lite"/>
    </source>
</evidence>
<feature type="compositionally biased region" description="Low complexity" evidence="1">
    <location>
        <begin position="1"/>
        <end position="26"/>
    </location>
</feature>
<reference evidence="2" key="1">
    <citation type="submission" date="2021-03" db="EMBL/GenBank/DDBJ databases">
        <authorList>
            <person name="Alouane T."/>
            <person name="Langin T."/>
            <person name="Bonhomme L."/>
        </authorList>
    </citation>
    <scope>NUCLEOTIDE SEQUENCE</scope>
    <source>
        <strain evidence="2">MDC_Fg202</strain>
    </source>
</reference>
<protein>
    <submittedName>
        <fullName evidence="2">Uncharacterized protein</fullName>
    </submittedName>
</protein>
<dbReference type="Proteomes" id="UP000746612">
    <property type="component" value="Unassembled WGS sequence"/>
</dbReference>
<gene>
    <name evidence="2" type="ORF">MDCFG202_LOCUS25565</name>
</gene>
<evidence type="ECO:0000313" key="3">
    <source>
        <dbReference type="Proteomes" id="UP000746612"/>
    </source>
</evidence>
<organism evidence="2 3">
    <name type="scientific">Gibberella zeae</name>
    <name type="common">Wheat head blight fungus</name>
    <name type="synonym">Fusarium graminearum</name>
    <dbReference type="NCBI Taxonomy" id="5518"/>
    <lineage>
        <taxon>Eukaryota</taxon>
        <taxon>Fungi</taxon>
        <taxon>Dikarya</taxon>
        <taxon>Ascomycota</taxon>
        <taxon>Pezizomycotina</taxon>
        <taxon>Sordariomycetes</taxon>
        <taxon>Hypocreomycetidae</taxon>
        <taxon>Hypocreales</taxon>
        <taxon>Nectriaceae</taxon>
        <taxon>Fusarium</taxon>
    </lineage>
</organism>
<evidence type="ECO:0000313" key="2">
    <source>
        <dbReference type="EMBL" id="CAG1965230.1"/>
    </source>
</evidence>